<proteinExistence type="predicted"/>
<name>A0A0U5EYY2_9PROT</name>
<keyword evidence="2" id="KW-1185">Reference proteome</keyword>
<dbReference type="EMBL" id="LN606600">
    <property type="protein sequence ID" value="CEF41297.1"/>
    <property type="molecule type" value="Genomic_DNA"/>
</dbReference>
<gene>
    <name evidence="1" type="ORF">ASN_1982</name>
</gene>
<dbReference type="KEGG" id="asz:ASN_1982"/>
<dbReference type="GeneID" id="34783033"/>
<evidence type="ECO:0000313" key="2">
    <source>
        <dbReference type="Proteomes" id="UP000056109"/>
    </source>
</evidence>
<sequence length="220" mass="23584">MTDTSTTTTPKTGADIVKAAYPARYYAQYDKSATGVTHATAVIDTQASDTKVNALPAASDMIALTADQYVMAQGANNIRIQNGALLYPARYYVRYDTTAAQPTDITGWFDTWALSDVSLLPDAEQMLAVSQADWNNPEIHAYSGKGVQDGKIVDYTPPVPLPIQAQGEQTWIASQASMAAAMGETFTSDMKAYVKAVQAIADGTDTASTKLPDRPKNIMS</sequence>
<protein>
    <submittedName>
        <fullName evidence="1">Uncharacterized protein</fullName>
    </submittedName>
</protein>
<reference evidence="2" key="1">
    <citation type="submission" date="2014-09" db="EMBL/GenBank/DDBJ databases">
        <authorList>
            <person name="Illeghems K.G."/>
        </authorList>
    </citation>
    <scope>NUCLEOTIDE SEQUENCE [LARGE SCALE GENOMIC DNA]</scope>
    <source>
        <strain evidence="2">108B</strain>
    </source>
</reference>
<dbReference type="Proteomes" id="UP000056109">
    <property type="component" value="Chromosome I"/>
</dbReference>
<accession>A0A0U5EYY2</accession>
<dbReference type="PATRIC" id="fig|446692.3.peg.2037"/>
<evidence type="ECO:0000313" key="1">
    <source>
        <dbReference type="EMBL" id="CEF41297.1"/>
    </source>
</evidence>
<dbReference type="AlphaFoldDB" id="A0A0U5EYY2"/>
<organism evidence="1 2">
    <name type="scientific">Acetobacter senegalensis</name>
    <dbReference type="NCBI Taxonomy" id="446692"/>
    <lineage>
        <taxon>Bacteria</taxon>
        <taxon>Pseudomonadati</taxon>
        <taxon>Pseudomonadota</taxon>
        <taxon>Alphaproteobacteria</taxon>
        <taxon>Acetobacterales</taxon>
        <taxon>Acetobacteraceae</taxon>
        <taxon>Acetobacter</taxon>
    </lineage>
</organism>
<dbReference type="RefSeq" id="WP_058987953.1">
    <property type="nucleotide sequence ID" value="NZ_LN606600.1"/>
</dbReference>